<organism evidence="1 2">
    <name type="scientific">Shewanella aestuarii</name>
    <dbReference type="NCBI Taxonomy" id="1028752"/>
    <lineage>
        <taxon>Bacteria</taxon>
        <taxon>Pseudomonadati</taxon>
        <taxon>Pseudomonadota</taxon>
        <taxon>Gammaproteobacteria</taxon>
        <taxon>Alteromonadales</taxon>
        <taxon>Shewanellaceae</taxon>
        <taxon>Shewanella</taxon>
    </lineage>
</organism>
<accession>A0A6G9QPD5</accession>
<proteinExistence type="predicted"/>
<keyword evidence="1" id="KW-0614">Plasmid</keyword>
<dbReference type="Proteomes" id="UP000502608">
    <property type="component" value="Plasmid pPN3F2_1"/>
</dbReference>
<gene>
    <name evidence="1" type="ORF">HBH39_18485</name>
</gene>
<reference evidence="1 2" key="1">
    <citation type="submission" date="2020-03" db="EMBL/GenBank/DDBJ databases">
        <title>Complete genome sequence of Shewanella sp.</title>
        <authorList>
            <person name="Kim Y.-S."/>
            <person name="Kim S.-J."/>
            <person name="Jung H.-K."/>
            <person name="Kim K.-H."/>
        </authorList>
    </citation>
    <scope>NUCLEOTIDE SEQUENCE [LARGE SCALE GENOMIC DNA]</scope>
    <source>
        <strain evidence="1 2">PN3F2</strain>
        <plasmid evidence="1 2">pPN3F2_1</plasmid>
    </source>
</reference>
<name>A0A6G9QPD5_9GAMM</name>
<dbReference type="EMBL" id="CP050314">
    <property type="protein sequence ID" value="QIR16460.1"/>
    <property type="molecule type" value="Genomic_DNA"/>
</dbReference>
<dbReference type="RefSeq" id="WP_167680291.1">
    <property type="nucleotide sequence ID" value="NZ_CP050314.1"/>
</dbReference>
<protein>
    <submittedName>
        <fullName evidence="1">Uncharacterized protein</fullName>
    </submittedName>
</protein>
<evidence type="ECO:0000313" key="2">
    <source>
        <dbReference type="Proteomes" id="UP000502608"/>
    </source>
</evidence>
<dbReference type="AlphaFoldDB" id="A0A6G9QPD5"/>
<geneLocation type="plasmid" evidence="1 2">
    <name>pPN3F2_1</name>
</geneLocation>
<keyword evidence="2" id="KW-1185">Reference proteome</keyword>
<sequence length="84" mass="9394">MLTIRNFNQRIECDSAKMTLETLQSFKGLSLSISYIAPSGLNRVIFVTVNLDGEVEDSYNATKIDLTYLTKIFMLELAQGKVNG</sequence>
<evidence type="ECO:0000313" key="1">
    <source>
        <dbReference type="EMBL" id="QIR16460.1"/>
    </source>
</evidence>
<dbReference type="KEGG" id="saes:HBH39_18485"/>